<dbReference type="RefSeq" id="WP_316070701.1">
    <property type="nucleotide sequence ID" value="NZ_JAVNWW010000004.1"/>
</dbReference>
<gene>
    <name evidence="1" type="ORF">PQG45_08805</name>
</gene>
<evidence type="ECO:0008006" key="3">
    <source>
        <dbReference type="Google" id="ProtNLM"/>
    </source>
</evidence>
<comment type="caution">
    <text evidence="1">The sequence shown here is derived from an EMBL/GenBank/DDBJ whole genome shotgun (WGS) entry which is preliminary data.</text>
</comment>
<accession>A0ABU3TTE1</accession>
<reference evidence="1 2" key="1">
    <citation type="submission" date="2023-09" db="EMBL/GenBank/DDBJ databases">
        <title>Aquirufa genomes.</title>
        <authorList>
            <person name="Pitt A."/>
        </authorList>
    </citation>
    <scope>NUCLEOTIDE SEQUENCE [LARGE SCALE GENOMIC DNA]</scope>
    <source>
        <strain evidence="1 2">LEOWEIH-7C</strain>
    </source>
</reference>
<protein>
    <recommendedName>
        <fullName evidence="3">Lipoprotein</fullName>
    </recommendedName>
</protein>
<proteinExistence type="predicted"/>
<keyword evidence="2" id="KW-1185">Reference proteome</keyword>
<evidence type="ECO:0000313" key="1">
    <source>
        <dbReference type="EMBL" id="MDU0809129.1"/>
    </source>
</evidence>
<evidence type="ECO:0000313" key="2">
    <source>
        <dbReference type="Proteomes" id="UP001249959"/>
    </source>
</evidence>
<dbReference type="Proteomes" id="UP001249959">
    <property type="component" value="Unassembled WGS sequence"/>
</dbReference>
<sequence length="171" mass="19858">MLLASCHSKDEVGYYFSDAERDTLLTNIITYMGEKATYSTDSTKFQAQFRPEYVSRLPLYHFVHLTKDEAGTYFYLISRPVAGRKDLRRGVVGRFILKPESTEILAFEEVVNTPHFDDETVKERGAFLFKALVREGNLNAYLPMKHYVEWPDSTLKYDKKTHNWVSRISGL</sequence>
<organism evidence="1 2">
    <name type="scientific">Aquirufa regiilacus</name>
    <dbReference type="NCBI Taxonomy" id="3024868"/>
    <lineage>
        <taxon>Bacteria</taxon>
        <taxon>Pseudomonadati</taxon>
        <taxon>Bacteroidota</taxon>
        <taxon>Cytophagia</taxon>
        <taxon>Cytophagales</taxon>
        <taxon>Flectobacillaceae</taxon>
        <taxon>Aquirufa</taxon>
    </lineage>
</organism>
<dbReference type="EMBL" id="JAVNWW010000004">
    <property type="protein sequence ID" value="MDU0809129.1"/>
    <property type="molecule type" value="Genomic_DNA"/>
</dbReference>
<name>A0ABU3TTE1_9BACT</name>